<evidence type="ECO:0000256" key="5">
    <source>
        <dbReference type="ARBA" id="ARBA00022695"/>
    </source>
</evidence>
<evidence type="ECO:0000256" key="2">
    <source>
        <dbReference type="ARBA" id="ARBA00013868"/>
    </source>
</evidence>
<organism evidence="12">
    <name type="scientific">marine metagenome</name>
    <dbReference type="NCBI Taxonomy" id="408172"/>
    <lineage>
        <taxon>unclassified sequences</taxon>
        <taxon>metagenomes</taxon>
        <taxon>ecological metagenomes</taxon>
    </lineage>
</organism>
<accession>A0A382EFE0</accession>
<evidence type="ECO:0000256" key="1">
    <source>
        <dbReference type="ARBA" id="ARBA00012392"/>
    </source>
</evidence>
<keyword evidence="9" id="KW-0173">Coenzyme A biosynthesis</keyword>
<keyword evidence="5" id="KW-0548">Nucleotidyltransferase</keyword>
<dbReference type="EC" id="2.7.7.3" evidence="1"/>
<evidence type="ECO:0000256" key="6">
    <source>
        <dbReference type="ARBA" id="ARBA00022741"/>
    </source>
</evidence>
<gene>
    <name evidence="12" type="ORF">METZ01_LOCUS202049</name>
</gene>
<evidence type="ECO:0000256" key="8">
    <source>
        <dbReference type="ARBA" id="ARBA00022842"/>
    </source>
</evidence>
<dbReference type="Gene3D" id="3.40.50.620">
    <property type="entry name" value="HUPs"/>
    <property type="match status" value="1"/>
</dbReference>
<proteinExistence type="inferred from homology"/>
<dbReference type="HAMAP" id="MF_00151">
    <property type="entry name" value="PPAT_bact"/>
    <property type="match status" value="1"/>
</dbReference>
<keyword evidence="3" id="KW-0963">Cytoplasm</keyword>
<dbReference type="GO" id="GO:0005524">
    <property type="term" value="F:ATP binding"/>
    <property type="evidence" value="ECO:0007669"/>
    <property type="project" value="UniProtKB-KW"/>
</dbReference>
<dbReference type="SUPFAM" id="SSF52374">
    <property type="entry name" value="Nucleotidylyl transferase"/>
    <property type="match status" value="1"/>
</dbReference>
<dbReference type="GO" id="GO:0015937">
    <property type="term" value="P:coenzyme A biosynthetic process"/>
    <property type="evidence" value="ECO:0007669"/>
    <property type="project" value="UniProtKB-KW"/>
</dbReference>
<keyword evidence="6" id="KW-0547">Nucleotide-binding</keyword>
<evidence type="ECO:0000256" key="4">
    <source>
        <dbReference type="ARBA" id="ARBA00022679"/>
    </source>
</evidence>
<dbReference type="InterPro" id="IPR001980">
    <property type="entry name" value="PPAT"/>
</dbReference>
<dbReference type="NCBIfam" id="TIGR01510">
    <property type="entry name" value="coaD_prev_kdtB"/>
    <property type="match status" value="1"/>
</dbReference>
<dbReference type="AlphaFoldDB" id="A0A382EFE0"/>
<keyword evidence="4" id="KW-0808">Transferase</keyword>
<evidence type="ECO:0000259" key="11">
    <source>
        <dbReference type="Pfam" id="PF01467"/>
    </source>
</evidence>
<evidence type="ECO:0000256" key="10">
    <source>
        <dbReference type="ARBA" id="ARBA00029346"/>
    </source>
</evidence>
<dbReference type="GO" id="GO:0004595">
    <property type="term" value="F:pantetheine-phosphate adenylyltransferase activity"/>
    <property type="evidence" value="ECO:0007669"/>
    <property type="project" value="UniProtKB-EC"/>
</dbReference>
<sequence>VAQTSTHDKNELFDIDERVSLIEEVLGGEDRIEVKSFRGLLVNFARQEGAALVIRGLRAVSDFEYELQMAQMNQELWPEIETIFLVPGVRHSFISSSLVREVATLGGDVSNFVSAPVMELLRQKLGVL</sequence>
<keyword evidence="7" id="KW-0067">ATP-binding</keyword>
<comment type="catalytic activity">
    <reaction evidence="10">
        <text>(R)-4'-phosphopantetheine + ATP + H(+) = 3'-dephospho-CoA + diphosphate</text>
        <dbReference type="Rhea" id="RHEA:19801"/>
        <dbReference type="ChEBI" id="CHEBI:15378"/>
        <dbReference type="ChEBI" id="CHEBI:30616"/>
        <dbReference type="ChEBI" id="CHEBI:33019"/>
        <dbReference type="ChEBI" id="CHEBI:57328"/>
        <dbReference type="ChEBI" id="CHEBI:61723"/>
        <dbReference type="EC" id="2.7.7.3"/>
    </reaction>
</comment>
<evidence type="ECO:0000256" key="7">
    <source>
        <dbReference type="ARBA" id="ARBA00022840"/>
    </source>
</evidence>
<evidence type="ECO:0000313" key="12">
    <source>
        <dbReference type="EMBL" id="SVB49195.1"/>
    </source>
</evidence>
<dbReference type="InterPro" id="IPR014729">
    <property type="entry name" value="Rossmann-like_a/b/a_fold"/>
</dbReference>
<protein>
    <recommendedName>
        <fullName evidence="2">Phosphopantetheine adenylyltransferase</fullName>
        <ecNumber evidence="1">2.7.7.3</ecNumber>
    </recommendedName>
</protein>
<evidence type="ECO:0000256" key="9">
    <source>
        <dbReference type="ARBA" id="ARBA00022993"/>
    </source>
</evidence>
<feature type="non-terminal residue" evidence="12">
    <location>
        <position position="1"/>
    </location>
</feature>
<dbReference type="Pfam" id="PF01467">
    <property type="entry name" value="CTP_transf_like"/>
    <property type="match status" value="1"/>
</dbReference>
<dbReference type="PRINTS" id="PR01020">
    <property type="entry name" value="LPSBIOSNTHSS"/>
</dbReference>
<reference evidence="12" key="1">
    <citation type="submission" date="2018-05" db="EMBL/GenBank/DDBJ databases">
        <authorList>
            <person name="Lanie J.A."/>
            <person name="Ng W.-L."/>
            <person name="Kazmierczak K.M."/>
            <person name="Andrzejewski T.M."/>
            <person name="Davidsen T.M."/>
            <person name="Wayne K.J."/>
            <person name="Tettelin H."/>
            <person name="Glass J.I."/>
            <person name="Rusch D."/>
            <person name="Podicherti R."/>
            <person name="Tsui H.-C.T."/>
            <person name="Winkler M.E."/>
        </authorList>
    </citation>
    <scope>NUCLEOTIDE SEQUENCE</scope>
</reference>
<name>A0A382EFE0_9ZZZZ</name>
<dbReference type="PANTHER" id="PTHR21342">
    <property type="entry name" value="PHOSPHOPANTETHEINE ADENYLYLTRANSFERASE"/>
    <property type="match status" value="1"/>
</dbReference>
<dbReference type="PANTHER" id="PTHR21342:SF1">
    <property type="entry name" value="PHOSPHOPANTETHEINE ADENYLYLTRANSFERASE"/>
    <property type="match status" value="1"/>
</dbReference>
<feature type="domain" description="Cytidyltransferase-like" evidence="11">
    <location>
        <begin position="4"/>
        <end position="101"/>
    </location>
</feature>
<dbReference type="EMBL" id="UINC01044148">
    <property type="protein sequence ID" value="SVB49195.1"/>
    <property type="molecule type" value="Genomic_DNA"/>
</dbReference>
<dbReference type="InterPro" id="IPR004821">
    <property type="entry name" value="Cyt_trans-like"/>
</dbReference>
<keyword evidence="8" id="KW-0460">Magnesium</keyword>
<evidence type="ECO:0000256" key="3">
    <source>
        <dbReference type="ARBA" id="ARBA00022490"/>
    </source>
</evidence>